<dbReference type="SUPFAM" id="SSF51430">
    <property type="entry name" value="NAD(P)-linked oxidoreductase"/>
    <property type="match status" value="1"/>
</dbReference>
<dbReference type="PANTHER" id="PTHR42686:SF1">
    <property type="entry name" value="GH17980P-RELATED"/>
    <property type="match status" value="1"/>
</dbReference>
<dbReference type="AlphaFoldDB" id="A0A1X7VJG3"/>
<accession>A0A1X7VJG3</accession>
<keyword evidence="3" id="KW-1185">Reference proteome</keyword>
<dbReference type="STRING" id="400682.A0A1X7VJG3"/>
<protein>
    <recommendedName>
        <fullName evidence="1">NADP-dependent oxidoreductase domain-containing protein</fullName>
    </recommendedName>
</protein>
<gene>
    <name evidence="2" type="primary">100640230</name>
</gene>
<reference evidence="2" key="2">
    <citation type="submission" date="2017-05" db="UniProtKB">
        <authorList>
            <consortium name="EnsemblMetazoa"/>
        </authorList>
    </citation>
    <scope>IDENTIFICATION</scope>
</reference>
<dbReference type="Gene3D" id="3.20.20.100">
    <property type="entry name" value="NADP-dependent oxidoreductase domain"/>
    <property type="match status" value="1"/>
</dbReference>
<dbReference type="InterPro" id="IPR020471">
    <property type="entry name" value="AKR"/>
</dbReference>
<dbReference type="KEGG" id="aqu:100640230"/>
<dbReference type="InterPro" id="IPR023210">
    <property type="entry name" value="NADP_OxRdtase_dom"/>
</dbReference>
<dbReference type="PANTHER" id="PTHR42686">
    <property type="entry name" value="GH17980P-RELATED"/>
    <property type="match status" value="1"/>
</dbReference>
<dbReference type="InterPro" id="IPR036812">
    <property type="entry name" value="NAD(P)_OxRdtase_dom_sf"/>
</dbReference>
<evidence type="ECO:0000259" key="1">
    <source>
        <dbReference type="Pfam" id="PF00248"/>
    </source>
</evidence>
<reference evidence="3" key="1">
    <citation type="journal article" date="2010" name="Nature">
        <title>The Amphimedon queenslandica genome and the evolution of animal complexity.</title>
        <authorList>
            <person name="Srivastava M."/>
            <person name="Simakov O."/>
            <person name="Chapman J."/>
            <person name="Fahey B."/>
            <person name="Gauthier M.E."/>
            <person name="Mitros T."/>
            <person name="Richards G.S."/>
            <person name="Conaco C."/>
            <person name="Dacre M."/>
            <person name="Hellsten U."/>
            <person name="Larroux C."/>
            <person name="Putnam N.H."/>
            <person name="Stanke M."/>
            <person name="Adamska M."/>
            <person name="Darling A."/>
            <person name="Degnan S.M."/>
            <person name="Oakley T.H."/>
            <person name="Plachetzki D.C."/>
            <person name="Zhai Y."/>
            <person name="Adamski M."/>
            <person name="Calcino A."/>
            <person name="Cummins S.F."/>
            <person name="Goodstein D.M."/>
            <person name="Harris C."/>
            <person name="Jackson D.J."/>
            <person name="Leys S.P."/>
            <person name="Shu S."/>
            <person name="Woodcroft B.J."/>
            <person name="Vervoort M."/>
            <person name="Kosik K.S."/>
            <person name="Manning G."/>
            <person name="Degnan B.M."/>
            <person name="Rokhsar D.S."/>
        </authorList>
    </citation>
    <scope>NUCLEOTIDE SEQUENCE [LARGE SCALE GENOMIC DNA]</scope>
</reference>
<dbReference type="EnsemblMetazoa" id="Aqu2.1.39950_001">
    <property type="protein sequence ID" value="Aqu2.1.39950_001"/>
    <property type="gene ID" value="Aqu2.1.39950"/>
</dbReference>
<dbReference type="eggNOG" id="KOG1576">
    <property type="taxonomic scope" value="Eukaryota"/>
</dbReference>
<sequence>MVEYTENMTRKKAEEALRSSLDKGVNYIDTSPFYGEGRSESFLGRVLSRVPRDKYYIGTKVGRYFWDVKKRFDFSRETILKGFEESLKRLQLEHVDILQLHDVEFAPSLDIIMNEALPAIQELKDKGFCRAIGITGYPIGPLKEIIAHSHHIKIDSVLSYARLTLNDNSLKDHFDFFKSHGVSIINASPVSMGLLTSEGPQWWNPALPYIKDKCKEAVEYCNSKGVDITRLAVNYSTSFDEVVTTLVTISDTQMLDRNLSAVLSPMTEKEKKVAGDLEKFFSRLPQRHWEGVELKEYWEQIGNFKTNNQ</sequence>
<dbReference type="CDD" id="cd19163">
    <property type="entry name" value="AKR_galDH"/>
    <property type="match status" value="1"/>
</dbReference>
<feature type="domain" description="NADP-dependent oxidoreductase" evidence="1">
    <location>
        <begin position="6"/>
        <end position="270"/>
    </location>
</feature>
<evidence type="ECO:0000313" key="3">
    <source>
        <dbReference type="Proteomes" id="UP000007879"/>
    </source>
</evidence>
<dbReference type="GO" id="GO:0005829">
    <property type="term" value="C:cytosol"/>
    <property type="evidence" value="ECO:0007669"/>
    <property type="project" value="TreeGrafter"/>
</dbReference>
<name>A0A1X7VJG3_AMPQE</name>
<proteinExistence type="predicted"/>
<dbReference type="Pfam" id="PF00248">
    <property type="entry name" value="Aldo_ket_red"/>
    <property type="match status" value="1"/>
</dbReference>
<dbReference type="Proteomes" id="UP000007879">
    <property type="component" value="Unassembled WGS sequence"/>
</dbReference>
<dbReference type="InParanoid" id="A0A1X7VJG3"/>
<dbReference type="PRINTS" id="PR00069">
    <property type="entry name" value="ALDKETRDTASE"/>
</dbReference>
<evidence type="ECO:0000313" key="2">
    <source>
        <dbReference type="EnsemblMetazoa" id="Aqu2.1.39950_001"/>
    </source>
</evidence>
<dbReference type="OrthoDB" id="48988at2759"/>
<dbReference type="EnsemblMetazoa" id="XM_019993110.1">
    <property type="protein sequence ID" value="XP_019848669.1"/>
    <property type="gene ID" value="LOC100640230"/>
</dbReference>
<organism evidence="2">
    <name type="scientific">Amphimedon queenslandica</name>
    <name type="common">Sponge</name>
    <dbReference type="NCBI Taxonomy" id="400682"/>
    <lineage>
        <taxon>Eukaryota</taxon>
        <taxon>Metazoa</taxon>
        <taxon>Porifera</taxon>
        <taxon>Demospongiae</taxon>
        <taxon>Heteroscleromorpha</taxon>
        <taxon>Haplosclerida</taxon>
        <taxon>Niphatidae</taxon>
        <taxon>Amphimedon</taxon>
    </lineage>
</organism>
<dbReference type="InterPro" id="IPR044479">
    <property type="entry name" value="LGALDH-like"/>
</dbReference>
<dbReference type="GO" id="GO:0010349">
    <property type="term" value="F:L-galactose dehydrogenase activity"/>
    <property type="evidence" value="ECO:0007669"/>
    <property type="project" value="InterPro"/>
</dbReference>